<dbReference type="InterPro" id="IPR001638">
    <property type="entry name" value="Solute-binding_3/MltF_N"/>
</dbReference>
<proteinExistence type="predicted"/>
<dbReference type="PANTHER" id="PTHR35936">
    <property type="entry name" value="MEMBRANE-BOUND LYTIC MUREIN TRANSGLYCOSYLASE F"/>
    <property type="match status" value="1"/>
</dbReference>
<protein>
    <submittedName>
        <fullName evidence="3">Transporter substrate-binding domain-containing protein</fullName>
    </submittedName>
</protein>
<accession>A0A9X2KM19</accession>
<keyword evidence="4" id="KW-1185">Reference proteome</keyword>
<gene>
    <name evidence="3" type="ORF">M9978_17035</name>
</gene>
<sequence>MNCRFAVNLSNAALVAMDDHGRMTGMAPEVADRVASAIGKRAILLPFATAADILNAGEGTWDVAFLAIDPARRETVAFTQPYLTLAVGGLARSQSQLDRIDQVDRPGMRIGCAKGAYLTSVRQSLRHAAFVEFGSAGETLEALLRGEIDVAVGLTAALHKVASGSDLRVLDGTFAHVEHALAVRRDHIESIAALEHALRTNSGALPRCATAGTG</sequence>
<evidence type="ECO:0000256" key="1">
    <source>
        <dbReference type="ARBA" id="ARBA00022729"/>
    </source>
</evidence>
<dbReference type="SMART" id="SM00062">
    <property type="entry name" value="PBPb"/>
    <property type="match status" value="1"/>
</dbReference>
<dbReference type="Gene3D" id="3.40.190.10">
    <property type="entry name" value="Periplasmic binding protein-like II"/>
    <property type="match status" value="2"/>
</dbReference>
<dbReference type="Proteomes" id="UP001139451">
    <property type="component" value="Unassembled WGS sequence"/>
</dbReference>
<name>A0A9X2KM19_9SPHN</name>
<dbReference type="SUPFAM" id="SSF53850">
    <property type="entry name" value="Periplasmic binding protein-like II"/>
    <property type="match status" value="1"/>
</dbReference>
<dbReference type="RefSeq" id="WP_254295291.1">
    <property type="nucleotide sequence ID" value="NZ_JAMLDX010000015.1"/>
</dbReference>
<dbReference type="EMBL" id="JAMLDX010000015">
    <property type="protein sequence ID" value="MCP3732129.1"/>
    <property type="molecule type" value="Genomic_DNA"/>
</dbReference>
<evidence type="ECO:0000259" key="2">
    <source>
        <dbReference type="SMART" id="SM00062"/>
    </source>
</evidence>
<evidence type="ECO:0000313" key="3">
    <source>
        <dbReference type="EMBL" id="MCP3732129.1"/>
    </source>
</evidence>
<dbReference type="PANTHER" id="PTHR35936:SF17">
    <property type="entry name" value="ARGININE-BINDING EXTRACELLULAR PROTEIN ARTP"/>
    <property type="match status" value="1"/>
</dbReference>
<reference evidence="3" key="1">
    <citation type="submission" date="2022-05" db="EMBL/GenBank/DDBJ databases">
        <title>Sphingomonas sp. strain MG17 Genome sequencing and assembly.</title>
        <authorList>
            <person name="Kim I."/>
        </authorList>
    </citation>
    <scope>NUCLEOTIDE SEQUENCE</scope>
    <source>
        <strain evidence="3">MG17</strain>
    </source>
</reference>
<keyword evidence="1" id="KW-0732">Signal</keyword>
<organism evidence="3 4">
    <name type="scientific">Sphingomonas tagetis</name>
    <dbReference type="NCBI Taxonomy" id="2949092"/>
    <lineage>
        <taxon>Bacteria</taxon>
        <taxon>Pseudomonadati</taxon>
        <taxon>Pseudomonadota</taxon>
        <taxon>Alphaproteobacteria</taxon>
        <taxon>Sphingomonadales</taxon>
        <taxon>Sphingomonadaceae</taxon>
        <taxon>Sphingomonas</taxon>
    </lineage>
</organism>
<feature type="domain" description="Solute-binding protein family 3/N-terminal" evidence="2">
    <location>
        <begin position="2"/>
        <end position="205"/>
    </location>
</feature>
<dbReference type="AlphaFoldDB" id="A0A9X2KM19"/>
<dbReference type="Pfam" id="PF00497">
    <property type="entry name" value="SBP_bac_3"/>
    <property type="match status" value="1"/>
</dbReference>
<comment type="caution">
    <text evidence="3">The sequence shown here is derived from an EMBL/GenBank/DDBJ whole genome shotgun (WGS) entry which is preliminary data.</text>
</comment>
<evidence type="ECO:0000313" key="4">
    <source>
        <dbReference type="Proteomes" id="UP001139451"/>
    </source>
</evidence>